<protein>
    <submittedName>
        <fullName evidence="1">Uncharacterized protein</fullName>
    </submittedName>
</protein>
<keyword evidence="2" id="KW-1185">Reference proteome</keyword>
<name>A0A0C9SQA2_PAXIN</name>
<proteinExistence type="predicted"/>
<dbReference type="HOGENOM" id="CLU_2979709_0_0_1"/>
<sequence length="58" mass="6396">MQAERPQPPKNIKLDIETYPSSKPGETGCLPIALSLCLLLPPYLLKIRLPVYISSGQC</sequence>
<accession>A0A0C9SQA2</accession>
<dbReference type="Proteomes" id="UP000053647">
    <property type="component" value="Unassembled WGS sequence"/>
</dbReference>
<reference evidence="1 2" key="1">
    <citation type="submission" date="2014-06" db="EMBL/GenBank/DDBJ databases">
        <authorList>
            <consortium name="DOE Joint Genome Institute"/>
            <person name="Kuo A."/>
            <person name="Kohler A."/>
            <person name="Nagy L.G."/>
            <person name="Floudas D."/>
            <person name="Copeland A."/>
            <person name="Barry K.W."/>
            <person name="Cichocki N."/>
            <person name="Veneault-Fourrey C."/>
            <person name="LaButti K."/>
            <person name="Lindquist E.A."/>
            <person name="Lipzen A."/>
            <person name="Lundell T."/>
            <person name="Morin E."/>
            <person name="Murat C."/>
            <person name="Sun H."/>
            <person name="Tunlid A."/>
            <person name="Henrissat B."/>
            <person name="Grigoriev I.V."/>
            <person name="Hibbett D.S."/>
            <person name="Martin F."/>
            <person name="Nordberg H.P."/>
            <person name="Cantor M.N."/>
            <person name="Hua S.X."/>
        </authorList>
    </citation>
    <scope>NUCLEOTIDE SEQUENCE [LARGE SCALE GENOMIC DNA]</scope>
    <source>
        <strain evidence="1 2">ATCC 200175</strain>
    </source>
</reference>
<gene>
    <name evidence="1" type="ORF">PAXINDRAFT_17401</name>
</gene>
<reference evidence="2" key="2">
    <citation type="submission" date="2015-01" db="EMBL/GenBank/DDBJ databases">
        <title>Evolutionary Origins and Diversification of the Mycorrhizal Mutualists.</title>
        <authorList>
            <consortium name="DOE Joint Genome Institute"/>
            <consortium name="Mycorrhizal Genomics Consortium"/>
            <person name="Kohler A."/>
            <person name="Kuo A."/>
            <person name="Nagy L.G."/>
            <person name="Floudas D."/>
            <person name="Copeland A."/>
            <person name="Barry K.W."/>
            <person name="Cichocki N."/>
            <person name="Veneault-Fourrey C."/>
            <person name="LaButti K."/>
            <person name="Lindquist E.A."/>
            <person name="Lipzen A."/>
            <person name="Lundell T."/>
            <person name="Morin E."/>
            <person name="Murat C."/>
            <person name="Riley R."/>
            <person name="Ohm R."/>
            <person name="Sun H."/>
            <person name="Tunlid A."/>
            <person name="Henrissat B."/>
            <person name="Grigoriev I.V."/>
            <person name="Hibbett D.S."/>
            <person name="Martin F."/>
        </authorList>
    </citation>
    <scope>NUCLEOTIDE SEQUENCE [LARGE SCALE GENOMIC DNA]</scope>
    <source>
        <strain evidence="2">ATCC 200175</strain>
    </source>
</reference>
<dbReference type="EMBL" id="KN819456">
    <property type="protein sequence ID" value="KIJ09504.1"/>
    <property type="molecule type" value="Genomic_DNA"/>
</dbReference>
<dbReference type="AlphaFoldDB" id="A0A0C9SQA2"/>
<evidence type="ECO:0000313" key="2">
    <source>
        <dbReference type="Proteomes" id="UP000053647"/>
    </source>
</evidence>
<organism evidence="1 2">
    <name type="scientific">Paxillus involutus ATCC 200175</name>
    <dbReference type="NCBI Taxonomy" id="664439"/>
    <lineage>
        <taxon>Eukaryota</taxon>
        <taxon>Fungi</taxon>
        <taxon>Dikarya</taxon>
        <taxon>Basidiomycota</taxon>
        <taxon>Agaricomycotina</taxon>
        <taxon>Agaricomycetes</taxon>
        <taxon>Agaricomycetidae</taxon>
        <taxon>Boletales</taxon>
        <taxon>Paxilineae</taxon>
        <taxon>Paxillaceae</taxon>
        <taxon>Paxillus</taxon>
    </lineage>
</organism>
<evidence type="ECO:0000313" key="1">
    <source>
        <dbReference type="EMBL" id="KIJ09504.1"/>
    </source>
</evidence>